<name>A0A6L2MA94_TANCI</name>
<proteinExistence type="predicted"/>
<dbReference type="PANTHER" id="PTHR47718:SF17">
    <property type="entry name" value="PROTEIN FAR1-RELATED SEQUENCE 5-LIKE"/>
    <property type="match status" value="1"/>
</dbReference>
<comment type="caution">
    <text evidence="3">The sequence shown here is derived from an EMBL/GenBank/DDBJ whole genome shotgun (WGS) entry which is preliminary data.</text>
</comment>
<dbReference type="PANTHER" id="PTHR47718">
    <property type="entry name" value="OS01G0519700 PROTEIN"/>
    <property type="match status" value="1"/>
</dbReference>
<organism evidence="3">
    <name type="scientific">Tanacetum cinerariifolium</name>
    <name type="common">Dalmatian daisy</name>
    <name type="synonym">Chrysanthemum cinerariifolium</name>
    <dbReference type="NCBI Taxonomy" id="118510"/>
    <lineage>
        <taxon>Eukaryota</taxon>
        <taxon>Viridiplantae</taxon>
        <taxon>Streptophyta</taxon>
        <taxon>Embryophyta</taxon>
        <taxon>Tracheophyta</taxon>
        <taxon>Spermatophyta</taxon>
        <taxon>Magnoliopsida</taxon>
        <taxon>eudicotyledons</taxon>
        <taxon>Gunneridae</taxon>
        <taxon>Pentapetalae</taxon>
        <taxon>asterids</taxon>
        <taxon>campanulids</taxon>
        <taxon>Asterales</taxon>
        <taxon>Asteraceae</taxon>
        <taxon>Asteroideae</taxon>
        <taxon>Anthemideae</taxon>
        <taxon>Anthemidinae</taxon>
        <taxon>Tanacetum</taxon>
    </lineage>
</organism>
<feature type="domain" description="MULE transposase" evidence="2">
    <location>
        <begin position="8"/>
        <end position="63"/>
    </location>
</feature>
<evidence type="ECO:0000259" key="2">
    <source>
        <dbReference type="Pfam" id="PF10551"/>
    </source>
</evidence>
<accession>A0A6L2MA94</accession>
<dbReference type="AlphaFoldDB" id="A0A6L2MA94"/>
<evidence type="ECO:0000313" key="3">
    <source>
        <dbReference type="EMBL" id="GEU70936.1"/>
    </source>
</evidence>
<feature type="compositionally biased region" description="Polar residues" evidence="1">
    <location>
        <begin position="411"/>
        <end position="427"/>
    </location>
</feature>
<dbReference type="EMBL" id="BKCJ010006210">
    <property type="protein sequence ID" value="GEU70936.1"/>
    <property type="molecule type" value="Genomic_DNA"/>
</dbReference>
<dbReference type="InterPro" id="IPR018289">
    <property type="entry name" value="MULE_transposase_dom"/>
</dbReference>
<feature type="region of interest" description="Disordered" evidence="1">
    <location>
        <begin position="379"/>
        <end position="427"/>
    </location>
</feature>
<dbReference type="Pfam" id="PF10551">
    <property type="entry name" value="MULE"/>
    <property type="match status" value="1"/>
</dbReference>
<reference evidence="3" key="1">
    <citation type="journal article" date="2019" name="Sci. Rep.">
        <title>Draft genome of Tanacetum cinerariifolium, the natural source of mosquito coil.</title>
        <authorList>
            <person name="Yamashiro T."/>
            <person name="Shiraishi A."/>
            <person name="Satake H."/>
            <person name="Nakayama K."/>
        </authorList>
    </citation>
    <scope>NUCLEOTIDE SEQUENCE</scope>
</reference>
<sequence length="427" mass="49838">MYNYTHINETSGAYIWLLKQFKEAFGKDPKVVVTDQDPSMKIVIAECFPDTRHRLCLWHFMMKLGIEVGSALCNRTDFKRRISDILGDMFDLRESSIPTYLKDVHMVGLMRTTSRSESENHLFGKWTSLHLTLIEFLSHYDTAIDYQRYIERKNDHDSRYKTPAFKIHLPMEKEACKLYARTLFFNVQDEMFALYKYCIALFVVQTKNTETYSVRDTQYHIFKGSDQFPVYQVEFCKSEVKLHCSYNRYKAYGLLCRHAFYVLRMNNVKEFPKNYLHKWWLKNVKPSGFGRRRITGVSDVVQSEVLELYQIFESTIDHLVHDLDKLHIYKDKMKELLNQVEIDVPTVPKVSSKAVMSAMLAEVTAEELAKRRTCSLCGGKEGQNKTTYTNEPASKKPKVQAALKEKAAPKQQASQPTRSRLRSSTLK</sequence>
<protein>
    <submittedName>
        <fullName evidence="3">FAR1 DNA binding domain, zinc finger, SWIM-type, MULE transposase domain, FHY3/FAR1 family</fullName>
    </submittedName>
</protein>
<evidence type="ECO:0000256" key="1">
    <source>
        <dbReference type="SAM" id="MobiDB-lite"/>
    </source>
</evidence>
<gene>
    <name evidence="3" type="ORF">Tci_042914</name>
</gene>